<organism evidence="3">
    <name type="scientific">Spathaspora passalidarum (strain NRRL Y-27907 / 11-Y1)</name>
    <dbReference type="NCBI Taxonomy" id="619300"/>
    <lineage>
        <taxon>Eukaryota</taxon>
        <taxon>Fungi</taxon>
        <taxon>Dikarya</taxon>
        <taxon>Ascomycota</taxon>
        <taxon>Saccharomycotina</taxon>
        <taxon>Pichiomycetes</taxon>
        <taxon>Debaryomycetaceae</taxon>
        <taxon>Spathaspora</taxon>
    </lineage>
</organism>
<dbReference type="OMA" id="THLIMEL"/>
<dbReference type="Proteomes" id="UP000000709">
    <property type="component" value="Unassembled WGS sequence"/>
</dbReference>
<evidence type="ECO:0000256" key="1">
    <source>
        <dbReference type="SAM" id="MobiDB-lite"/>
    </source>
</evidence>
<dbReference type="OrthoDB" id="185373at2759"/>
<evidence type="ECO:0008006" key="4">
    <source>
        <dbReference type="Google" id="ProtNLM"/>
    </source>
</evidence>
<dbReference type="InParanoid" id="G3AM41"/>
<name>G3AM41_SPAPN</name>
<accession>G3AM41</accession>
<dbReference type="AlphaFoldDB" id="G3AM41"/>
<feature type="compositionally biased region" description="Polar residues" evidence="1">
    <location>
        <begin position="914"/>
        <end position="930"/>
    </location>
</feature>
<keyword evidence="3" id="KW-1185">Reference proteome</keyword>
<dbReference type="HOGENOM" id="CLU_015498_0_0_1"/>
<protein>
    <recommendedName>
        <fullName evidence="4">Mitochondrial group I intron splicing factor CCM1</fullName>
    </recommendedName>
</protein>
<dbReference type="InterPro" id="IPR011990">
    <property type="entry name" value="TPR-like_helical_dom_sf"/>
</dbReference>
<dbReference type="STRING" id="619300.G3AM41"/>
<sequence>MIRLSLLRQGSIPARYLTRVRGISTSSIATATSLPPGSVNKPNRDSNQGFKDNKFNNKKYNKNHRYKHNSNDTGAFNANPHRQRDGKHAKPIPTSEELHQINKSKIQTKLQYFLETGEIVRRSQRVLNRMAKINTKYRNTKSDGYDLKKGLRTLKERYDTAEFIDKEGNPFPISSLNEYDLKYNSSKARTIFDNLVNIKKITKSRIDQNLMLCLLGTNSEQLKDEFFITKNMLELLTVDNDMERALYLVQIADKSCAAVGMNVLTKWVLDKGKVEQGLRMFSKRSKFGVPTNKHTLVILFDGIAKASEWGQVNNKLADRVIEIFKSSREKSGGTIEEFNACLSVLIKNFDDQQSKAWTFFTNLLPDEENNLREILPNDITFTIMINGLKRFMNHNKELIRAVPEMNRYERALKLMENEANAVQMVDAAFEKIKTLAIQNPGRINLGIQLIVSYLSCYIDKFGSPYRYNEKALYMASQYSTSVNEIFEYVQRAAEIEDVTRVTKSFMKKRDSDIEKLLKQAPQDIKFSHYESPLDFLPKAVVPDLKPENVNPIVNMPIKVPTKKGKFETIYRDRPLVDFAREKDSNKTGTIKLPINKFLLNLVFDGLMNIGRFNEFMFALWYSLIKWNGVKLDLDEIANKHDALKGVIPSDKLPRYSEKELVTEANSSPVVQDVYDDITLKNILLRISTNRGKGETYTHLIVELFNVLSSSKHNPNGIVPSYDHVKLIFFIFREDLKYYKAANINEDKTRGFHFEQLREFNTNLYNFTQGYMLLNQRKQRATHPTIVDELNEIYATIYSNNWNTLTPEQELLIHKLIIKSGILFLPKHSIKISESVGRTMNLLKEKTDISTQDKKLLGKIKDLVKVRKDKNGENVQELEKLTRAVYYAVVIDPVGTVSTVEAMADENAEIIELNSQQQPTNDATEISSSENVVAKPDNTEAEVLSHSNEKSHDSLTTDATDVPKVVV</sequence>
<dbReference type="Gene3D" id="1.25.40.10">
    <property type="entry name" value="Tetratricopeptide repeat domain"/>
    <property type="match status" value="1"/>
</dbReference>
<dbReference type="GeneID" id="18875063"/>
<evidence type="ECO:0000313" key="2">
    <source>
        <dbReference type="EMBL" id="EGW32746.1"/>
    </source>
</evidence>
<dbReference type="EMBL" id="GL996501">
    <property type="protein sequence ID" value="EGW32746.1"/>
    <property type="molecule type" value="Genomic_DNA"/>
</dbReference>
<dbReference type="KEGG" id="spaa:SPAPADRAFT_65790"/>
<evidence type="ECO:0000313" key="3">
    <source>
        <dbReference type="Proteomes" id="UP000000709"/>
    </source>
</evidence>
<proteinExistence type="predicted"/>
<dbReference type="RefSeq" id="XP_007374261.1">
    <property type="nucleotide sequence ID" value="XM_007374199.1"/>
</dbReference>
<feature type="region of interest" description="Disordered" evidence="1">
    <location>
        <begin position="914"/>
        <end position="966"/>
    </location>
</feature>
<reference evidence="2 3" key="1">
    <citation type="journal article" date="2011" name="Proc. Natl. Acad. Sci. U.S.A.">
        <title>Comparative genomics of xylose-fermenting fungi for enhanced biofuel production.</title>
        <authorList>
            <person name="Wohlbach D.J."/>
            <person name="Kuo A."/>
            <person name="Sato T.K."/>
            <person name="Potts K.M."/>
            <person name="Salamov A.A."/>
            <person name="LaButti K.M."/>
            <person name="Sun H."/>
            <person name="Clum A."/>
            <person name="Pangilinan J.L."/>
            <person name="Lindquist E.A."/>
            <person name="Lucas S."/>
            <person name="Lapidus A."/>
            <person name="Jin M."/>
            <person name="Gunawan C."/>
            <person name="Balan V."/>
            <person name="Dale B.E."/>
            <person name="Jeffries T.W."/>
            <person name="Zinkel R."/>
            <person name="Barry K.W."/>
            <person name="Grigoriev I.V."/>
            <person name="Gasch A.P."/>
        </authorList>
    </citation>
    <scope>NUCLEOTIDE SEQUENCE [LARGE SCALE GENOMIC DNA]</scope>
    <source>
        <strain evidence="3">NRRL Y-27907 / 11-Y1</strain>
    </source>
</reference>
<dbReference type="eggNOG" id="ENOG502QSY4">
    <property type="taxonomic scope" value="Eukaryota"/>
</dbReference>
<feature type="compositionally biased region" description="Basic residues" evidence="1">
    <location>
        <begin position="56"/>
        <end position="68"/>
    </location>
</feature>
<feature type="region of interest" description="Disordered" evidence="1">
    <location>
        <begin position="29"/>
        <end position="93"/>
    </location>
</feature>
<gene>
    <name evidence="2" type="ORF">SPAPADRAFT_65790</name>
</gene>